<organism evidence="3 4">
    <name type="scientific">Pengzhenrongella sicca</name>
    <dbReference type="NCBI Taxonomy" id="2819238"/>
    <lineage>
        <taxon>Bacteria</taxon>
        <taxon>Bacillati</taxon>
        <taxon>Actinomycetota</taxon>
        <taxon>Actinomycetes</taxon>
        <taxon>Micrococcales</taxon>
        <taxon>Pengzhenrongella</taxon>
    </lineage>
</organism>
<reference evidence="3" key="1">
    <citation type="submission" date="2021-03" db="EMBL/GenBank/DDBJ databases">
        <title>Pengzhenrongella sicca gen. nov., sp. nov., a new member of suborder Micrococcineae isolated from High-Arctic tundra soil.</title>
        <authorList>
            <person name="Peng F."/>
        </authorList>
    </citation>
    <scope>NUCLEOTIDE SEQUENCE</scope>
    <source>
        <strain evidence="3">LRZ-2</strain>
    </source>
</reference>
<protein>
    <submittedName>
        <fullName evidence="3">PadR family transcriptional regulator</fullName>
    </submittedName>
</protein>
<dbReference type="EMBL" id="CP071868">
    <property type="protein sequence ID" value="QTE28218.1"/>
    <property type="molecule type" value="Genomic_DNA"/>
</dbReference>
<dbReference type="InterPro" id="IPR036388">
    <property type="entry name" value="WH-like_DNA-bd_sf"/>
</dbReference>
<sequence>MSEPHPPPAEPPWPSDWLRGVLELCVLRVLADGATYGYAIATRLADGGVGAVKGGTLYPLLIRLENAGLVRAQWRAGEGGPGRKYYELTAAGRAELGRSAGQWGRFTDTIGGVVAGFPDPGPHPSPTFPSPIPATEVAP</sequence>
<evidence type="ECO:0000259" key="2">
    <source>
        <dbReference type="Pfam" id="PF03551"/>
    </source>
</evidence>
<dbReference type="Proteomes" id="UP000663937">
    <property type="component" value="Chromosome"/>
</dbReference>
<dbReference type="AlphaFoldDB" id="A0A8A4ZEU6"/>
<evidence type="ECO:0000256" key="1">
    <source>
        <dbReference type="SAM" id="MobiDB-lite"/>
    </source>
</evidence>
<accession>A0A8A4ZEU6</accession>
<dbReference type="KEGG" id="psic:J4E96_12560"/>
<keyword evidence="4" id="KW-1185">Reference proteome</keyword>
<dbReference type="InterPro" id="IPR036390">
    <property type="entry name" value="WH_DNA-bd_sf"/>
</dbReference>
<gene>
    <name evidence="3" type="ORF">J4E96_12560</name>
</gene>
<evidence type="ECO:0000313" key="4">
    <source>
        <dbReference type="Proteomes" id="UP000663937"/>
    </source>
</evidence>
<feature type="region of interest" description="Disordered" evidence="1">
    <location>
        <begin position="116"/>
        <end position="139"/>
    </location>
</feature>
<dbReference type="SUPFAM" id="SSF46785">
    <property type="entry name" value="Winged helix' DNA-binding domain"/>
    <property type="match status" value="1"/>
</dbReference>
<dbReference type="PANTHER" id="PTHR33169">
    <property type="entry name" value="PADR-FAMILY TRANSCRIPTIONAL REGULATOR"/>
    <property type="match status" value="1"/>
</dbReference>
<dbReference type="RefSeq" id="WP_227422448.1">
    <property type="nucleotide sequence ID" value="NZ_CP071868.1"/>
</dbReference>
<feature type="domain" description="Transcription regulator PadR N-terminal" evidence="2">
    <location>
        <begin position="26"/>
        <end position="97"/>
    </location>
</feature>
<dbReference type="Pfam" id="PF03551">
    <property type="entry name" value="PadR"/>
    <property type="match status" value="1"/>
</dbReference>
<dbReference type="Gene3D" id="1.10.10.10">
    <property type="entry name" value="Winged helix-like DNA-binding domain superfamily/Winged helix DNA-binding domain"/>
    <property type="match status" value="1"/>
</dbReference>
<feature type="compositionally biased region" description="Pro residues" evidence="1">
    <location>
        <begin position="119"/>
        <end position="132"/>
    </location>
</feature>
<name>A0A8A4ZEU6_9MICO</name>
<dbReference type="PANTHER" id="PTHR33169:SF14">
    <property type="entry name" value="TRANSCRIPTIONAL REGULATOR RV3488"/>
    <property type="match status" value="1"/>
</dbReference>
<evidence type="ECO:0000313" key="3">
    <source>
        <dbReference type="EMBL" id="QTE28218.1"/>
    </source>
</evidence>
<proteinExistence type="predicted"/>
<dbReference type="InterPro" id="IPR005149">
    <property type="entry name" value="Tscrpt_reg_PadR_N"/>
</dbReference>
<dbReference type="InterPro" id="IPR052509">
    <property type="entry name" value="Metal_resp_DNA-bind_regulator"/>
</dbReference>